<dbReference type="EMBL" id="MWIP01000024">
    <property type="protein sequence ID" value="KAF1684719.1"/>
    <property type="molecule type" value="Genomic_DNA"/>
</dbReference>
<name>A0A7V8K648_9GAMM</name>
<dbReference type="PANTHER" id="PTHR10983">
    <property type="entry name" value="1-ACYLGLYCEROL-3-PHOSPHATE ACYLTRANSFERASE-RELATED"/>
    <property type="match status" value="1"/>
</dbReference>
<gene>
    <name evidence="3" type="ORF">B1992_14550</name>
</gene>
<evidence type="ECO:0000313" key="4">
    <source>
        <dbReference type="Proteomes" id="UP000462066"/>
    </source>
</evidence>
<keyword evidence="1" id="KW-1133">Transmembrane helix</keyword>
<keyword evidence="3" id="KW-0808">Transferase</keyword>
<feature type="transmembrane region" description="Helical" evidence="1">
    <location>
        <begin position="172"/>
        <end position="191"/>
    </location>
</feature>
<sequence length="360" mass="39952">MQGVFPAHRAACPWTVVVGCQRAPAPPHAAFRWTQGGDLIGFAAVIPQGRPVSFLLWLRIALILPLVVLNTLVHALPLLAVALFKAALPFRPVRRAANPALTGLAESWIAVNSAMIGVFTDTAFQVDQDASLRRDGHYLVLANHQSWVDILVLQKVFNRRIPLLRFFLKRQLFWVPVLGLAWWALDFPFMGRYTRRQIARNPELGKRDIEVTRRACAKFRDIPVSVMNFVEGTRFTPAKHAGQASPYRYLLKPKSGGVAFVLDAMGDGLHAMVDVAIAYPAGRPTMLDLMANRVPLVRVRVRQRPIPAELVAGNYQDDRAFRARFQQWMNGVWQEKDADLARLLDEGSAAVPGAGGVDGA</sequence>
<dbReference type="AlphaFoldDB" id="A0A7V8K648"/>
<reference evidence="3 4" key="1">
    <citation type="submission" date="2017-10" db="EMBL/GenBank/DDBJ databases">
        <title>Whole genome sequencing of Pseudoxanthomonas broegbernensis DSM 12573(T).</title>
        <authorList>
            <person name="Kumar S."/>
            <person name="Bansal K."/>
            <person name="Kaur A."/>
            <person name="Patil P."/>
            <person name="Sharma S."/>
            <person name="Patil P.B."/>
        </authorList>
    </citation>
    <scope>NUCLEOTIDE SEQUENCE [LARGE SCALE GENOMIC DNA]</scope>
    <source>
        <strain evidence="3 4">DSM 12573</strain>
    </source>
</reference>
<protein>
    <submittedName>
        <fullName evidence="3">Acyltransferase</fullName>
    </submittedName>
</protein>
<proteinExistence type="predicted"/>
<dbReference type="NCBIfam" id="NF010621">
    <property type="entry name" value="PRK14014.1"/>
    <property type="match status" value="1"/>
</dbReference>
<dbReference type="PANTHER" id="PTHR10983:SF16">
    <property type="entry name" value="LYSOCARDIOLIPIN ACYLTRANSFERASE 1"/>
    <property type="match status" value="1"/>
</dbReference>
<dbReference type="SUPFAM" id="SSF69593">
    <property type="entry name" value="Glycerol-3-phosphate (1)-acyltransferase"/>
    <property type="match status" value="1"/>
</dbReference>
<keyword evidence="4" id="KW-1185">Reference proteome</keyword>
<evidence type="ECO:0000256" key="1">
    <source>
        <dbReference type="SAM" id="Phobius"/>
    </source>
</evidence>
<dbReference type="CDD" id="cd07990">
    <property type="entry name" value="LPLAT_LCLAT1-like"/>
    <property type="match status" value="1"/>
</dbReference>
<organism evidence="3 4">
    <name type="scientific">Pseudoxanthomonas broegbernensis</name>
    <dbReference type="NCBI Taxonomy" id="83619"/>
    <lineage>
        <taxon>Bacteria</taxon>
        <taxon>Pseudomonadati</taxon>
        <taxon>Pseudomonadota</taxon>
        <taxon>Gammaproteobacteria</taxon>
        <taxon>Lysobacterales</taxon>
        <taxon>Lysobacteraceae</taxon>
        <taxon>Pseudoxanthomonas</taxon>
    </lineage>
</organism>
<dbReference type="SMART" id="SM00563">
    <property type="entry name" value="PlsC"/>
    <property type="match status" value="1"/>
</dbReference>
<dbReference type="InterPro" id="IPR002123">
    <property type="entry name" value="Plipid/glycerol_acylTrfase"/>
</dbReference>
<keyword evidence="1" id="KW-0812">Transmembrane</keyword>
<evidence type="ECO:0000259" key="2">
    <source>
        <dbReference type="SMART" id="SM00563"/>
    </source>
</evidence>
<comment type="caution">
    <text evidence="3">The sequence shown here is derived from an EMBL/GenBank/DDBJ whole genome shotgun (WGS) entry which is preliminary data.</text>
</comment>
<feature type="domain" description="Phospholipid/glycerol acyltransferase" evidence="2">
    <location>
        <begin position="138"/>
        <end position="280"/>
    </location>
</feature>
<dbReference type="Pfam" id="PF01553">
    <property type="entry name" value="Acyltransferase"/>
    <property type="match status" value="1"/>
</dbReference>
<accession>A0A7V8K648</accession>
<evidence type="ECO:0000313" key="3">
    <source>
        <dbReference type="EMBL" id="KAF1684719.1"/>
    </source>
</evidence>
<dbReference type="Proteomes" id="UP000462066">
    <property type="component" value="Unassembled WGS sequence"/>
</dbReference>
<feature type="transmembrane region" description="Helical" evidence="1">
    <location>
        <begin position="56"/>
        <end position="84"/>
    </location>
</feature>
<dbReference type="GO" id="GO:0016746">
    <property type="term" value="F:acyltransferase activity"/>
    <property type="evidence" value="ECO:0007669"/>
    <property type="project" value="UniProtKB-KW"/>
</dbReference>
<keyword evidence="3" id="KW-0012">Acyltransferase</keyword>
<keyword evidence="1" id="KW-0472">Membrane</keyword>